<dbReference type="Gene3D" id="3.40.50.300">
    <property type="entry name" value="P-loop containing nucleotide triphosphate hydrolases"/>
    <property type="match status" value="1"/>
</dbReference>
<sequence length="301" mass="33678">MSNTPASIYVEDVTVRYNNGHTAIHDVSFQLNEGTICALVGVNGSGKSTLFKSLMGLVTPQRGNIQLCGLPINKALKQNLIAYVPQTEDVDWQFPVSVYDVVMMGRYGYMNFLRIPKAIDKEQVHRAMQRLGIEHLAHRQIGELSGGQKKRVFLSRALTQQSRIILLDEPFTGVDVKTENAIMELLLQLRNEGYLILVSTHNLGSVPDYCDQVVMINRTILAKGSTKTTFTQKNLELAFGGVLRNVKLQGNELHDDEDDRSVTVLSDEELPLIFYGQTKNDPPIAITKENRDNNLDCTKNT</sequence>
<dbReference type="PANTHER" id="PTHR42734:SF5">
    <property type="entry name" value="IRON TRANSPORT SYSTEM ATP-BINDING PROTEIN HI_0361-RELATED"/>
    <property type="match status" value="1"/>
</dbReference>
<dbReference type="Pfam" id="PF00005">
    <property type="entry name" value="ABC_tran"/>
    <property type="match status" value="1"/>
</dbReference>
<protein>
    <submittedName>
        <fullName evidence="6">ATP-binding cassette domain-containing protein</fullName>
    </submittedName>
</protein>
<dbReference type="GO" id="GO:0005524">
    <property type="term" value="F:ATP binding"/>
    <property type="evidence" value="ECO:0007669"/>
    <property type="project" value="UniProtKB-KW"/>
</dbReference>
<organism evidence="6 7">
    <name type="scientific">Seminibacterium arietis</name>
    <dbReference type="NCBI Taxonomy" id="1173502"/>
    <lineage>
        <taxon>Bacteria</taxon>
        <taxon>Pseudomonadati</taxon>
        <taxon>Pseudomonadota</taxon>
        <taxon>Gammaproteobacteria</taxon>
        <taxon>Pasteurellales</taxon>
        <taxon>Pasteurellaceae</taxon>
        <taxon>Seminibacterium</taxon>
    </lineage>
</organism>
<dbReference type="PROSITE" id="PS50893">
    <property type="entry name" value="ABC_TRANSPORTER_2"/>
    <property type="match status" value="1"/>
</dbReference>
<evidence type="ECO:0000313" key="7">
    <source>
        <dbReference type="Proteomes" id="UP001596996"/>
    </source>
</evidence>
<evidence type="ECO:0000259" key="5">
    <source>
        <dbReference type="PROSITE" id="PS50893"/>
    </source>
</evidence>
<keyword evidence="4 6" id="KW-0067">ATP-binding</keyword>
<dbReference type="CDD" id="cd03235">
    <property type="entry name" value="ABC_Metallic_Cations"/>
    <property type="match status" value="1"/>
</dbReference>
<dbReference type="InterPro" id="IPR050153">
    <property type="entry name" value="Metal_Ion_Import_ABC"/>
</dbReference>
<dbReference type="InterPro" id="IPR003439">
    <property type="entry name" value="ABC_transporter-like_ATP-bd"/>
</dbReference>
<comment type="caution">
    <text evidence="6">The sequence shown here is derived from an EMBL/GenBank/DDBJ whole genome shotgun (WGS) entry which is preliminary data.</text>
</comment>
<dbReference type="SUPFAM" id="SSF52540">
    <property type="entry name" value="P-loop containing nucleoside triphosphate hydrolases"/>
    <property type="match status" value="1"/>
</dbReference>
<dbReference type="InterPro" id="IPR027417">
    <property type="entry name" value="P-loop_NTPase"/>
</dbReference>
<dbReference type="PROSITE" id="PS00211">
    <property type="entry name" value="ABC_TRANSPORTER_1"/>
    <property type="match status" value="1"/>
</dbReference>
<dbReference type="PANTHER" id="PTHR42734">
    <property type="entry name" value="METAL TRANSPORT SYSTEM ATP-BINDING PROTEIN TM_0124-RELATED"/>
    <property type="match status" value="1"/>
</dbReference>
<dbReference type="EMBL" id="JBHTJN010000011">
    <property type="protein sequence ID" value="MFD0966413.1"/>
    <property type="molecule type" value="Genomic_DNA"/>
</dbReference>
<accession>A0ABW3I978</accession>
<evidence type="ECO:0000313" key="6">
    <source>
        <dbReference type="EMBL" id="MFD0966413.1"/>
    </source>
</evidence>
<keyword evidence="7" id="KW-1185">Reference proteome</keyword>
<keyword evidence="2" id="KW-0813">Transport</keyword>
<dbReference type="RefSeq" id="WP_380820621.1">
    <property type="nucleotide sequence ID" value="NZ_JBHTJN010000011.1"/>
</dbReference>
<dbReference type="Proteomes" id="UP001596996">
    <property type="component" value="Unassembled WGS sequence"/>
</dbReference>
<evidence type="ECO:0000256" key="1">
    <source>
        <dbReference type="ARBA" id="ARBA00005417"/>
    </source>
</evidence>
<evidence type="ECO:0000256" key="4">
    <source>
        <dbReference type="ARBA" id="ARBA00022840"/>
    </source>
</evidence>
<dbReference type="InterPro" id="IPR017871">
    <property type="entry name" value="ABC_transporter-like_CS"/>
</dbReference>
<feature type="domain" description="ABC transporter" evidence="5">
    <location>
        <begin position="8"/>
        <end position="243"/>
    </location>
</feature>
<reference evidence="7" key="1">
    <citation type="journal article" date="2019" name="Int. J. Syst. Evol. Microbiol.">
        <title>The Global Catalogue of Microorganisms (GCM) 10K type strain sequencing project: providing services to taxonomists for standard genome sequencing and annotation.</title>
        <authorList>
            <consortium name="The Broad Institute Genomics Platform"/>
            <consortium name="The Broad Institute Genome Sequencing Center for Infectious Disease"/>
            <person name="Wu L."/>
            <person name="Ma J."/>
        </authorList>
    </citation>
    <scope>NUCLEOTIDE SEQUENCE [LARGE SCALE GENOMIC DNA]</scope>
    <source>
        <strain evidence="7">CCUG 61707</strain>
    </source>
</reference>
<gene>
    <name evidence="6" type="ORF">ACFQ02_06085</name>
</gene>
<evidence type="ECO:0000256" key="3">
    <source>
        <dbReference type="ARBA" id="ARBA00022741"/>
    </source>
</evidence>
<evidence type="ECO:0000256" key="2">
    <source>
        <dbReference type="ARBA" id="ARBA00022448"/>
    </source>
</evidence>
<dbReference type="InterPro" id="IPR003593">
    <property type="entry name" value="AAA+_ATPase"/>
</dbReference>
<keyword evidence="3" id="KW-0547">Nucleotide-binding</keyword>
<name>A0ABW3I978_9PAST</name>
<dbReference type="SMART" id="SM00382">
    <property type="entry name" value="AAA"/>
    <property type="match status" value="1"/>
</dbReference>
<comment type="similarity">
    <text evidence="1">Belongs to the ABC transporter superfamily.</text>
</comment>
<proteinExistence type="inferred from homology"/>